<accession>A0A376CNI6</accession>
<organism evidence="1 2">
    <name type="scientific">Corynebacterium pilosum</name>
    <dbReference type="NCBI Taxonomy" id="35756"/>
    <lineage>
        <taxon>Bacteria</taxon>
        <taxon>Bacillati</taxon>
        <taxon>Actinomycetota</taxon>
        <taxon>Actinomycetes</taxon>
        <taxon>Mycobacteriales</taxon>
        <taxon>Corynebacteriaceae</taxon>
        <taxon>Corynebacterium</taxon>
    </lineage>
</organism>
<name>A0A376CNI6_9CORY</name>
<proteinExistence type="predicted"/>
<evidence type="ECO:0000313" key="2">
    <source>
        <dbReference type="Proteomes" id="UP000254467"/>
    </source>
</evidence>
<sequence length="113" mass="12169">MSEPTGGAGQEFQTEADVMRTAANHTDDVNGAVQAELARVQNVVEGTRAYWNGAAQKTFTDLMVRYDDAERRLSEALTDIAVNIRSNAGSYEDVEAANAEVFSAIMPDEGLAL</sequence>
<dbReference type="SUPFAM" id="SSF140453">
    <property type="entry name" value="EsxAB dimer-like"/>
    <property type="match status" value="1"/>
</dbReference>
<protein>
    <submittedName>
        <fullName evidence="1">CFP-10-like protein</fullName>
    </submittedName>
</protein>
<dbReference type="RefSeq" id="WP_018581671.1">
    <property type="nucleotide sequence ID" value="NZ_LDYD01000005.1"/>
</dbReference>
<keyword evidence="2" id="KW-1185">Reference proteome</keyword>
<evidence type="ECO:0000313" key="1">
    <source>
        <dbReference type="EMBL" id="STC69669.1"/>
    </source>
</evidence>
<dbReference type="InterPro" id="IPR036689">
    <property type="entry name" value="ESAT-6-like_sf"/>
</dbReference>
<reference evidence="1 2" key="1">
    <citation type="submission" date="2018-06" db="EMBL/GenBank/DDBJ databases">
        <authorList>
            <consortium name="Pathogen Informatics"/>
            <person name="Doyle S."/>
        </authorList>
    </citation>
    <scope>NUCLEOTIDE SEQUENCE [LARGE SCALE GENOMIC DNA]</scope>
    <source>
        <strain evidence="1 2">NCTC11862</strain>
    </source>
</reference>
<dbReference type="OrthoDB" id="4554345at2"/>
<dbReference type="Proteomes" id="UP000254467">
    <property type="component" value="Unassembled WGS sequence"/>
</dbReference>
<dbReference type="NCBIfam" id="TIGR03930">
    <property type="entry name" value="WXG100_ESAT6"/>
    <property type="match status" value="1"/>
</dbReference>
<dbReference type="InterPro" id="IPR010310">
    <property type="entry name" value="T7SS_ESAT-6-like"/>
</dbReference>
<gene>
    <name evidence="1" type="ORF">NCTC11862_01468</name>
</gene>
<dbReference type="EMBL" id="UFXQ01000001">
    <property type="protein sequence ID" value="STC69669.1"/>
    <property type="molecule type" value="Genomic_DNA"/>
</dbReference>
<dbReference type="AlphaFoldDB" id="A0A376CNI6"/>
<dbReference type="Gene3D" id="1.10.287.1060">
    <property type="entry name" value="ESAT-6-like"/>
    <property type="match status" value="1"/>
</dbReference>
<dbReference type="Pfam" id="PF06013">
    <property type="entry name" value="WXG100"/>
    <property type="match status" value="1"/>
</dbReference>
<dbReference type="STRING" id="35756.GCA_001044155_00941"/>